<proteinExistence type="predicted"/>
<dbReference type="eggNOG" id="ENOG502ZVSQ">
    <property type="taxonomic scope" value="Bacteria"/>
</dbReference>
<reference evidence="1 2" key="1">
    <citation type="submission" date="2014-07" db="EMBL/GenBank/DDBJ databases">
        <title>Genome of Chryseobacterium soli DSM 19298.</title>
        <authorList>
            <person name="Stropko S.J."/>
            <person name="Pipes S.E."/>
            <person name="Newman J."/>
        </authorList>
    </citation>
    <scope>NUCLEOTIDE SEQUENCE [LARGE SCALE GENOMIC DNA]</scope>
    <source>
        <strain evidence="1 2">DSM 19298</strain>
    </source>
</reference>
<organism evidence="1 2">
    <name type="scientific">Chryseobacterium soli</name>
    <dbReference type="NCBI Taxonomy" id="445961"/>
    <lineage>
        <taxon>Bacteria</taxon>
        <taxon>Pseudomonadati</taxon>
        <taxon>Bacteroidota</taxon>
        <taxon>Flavobacteriia</taxon>
        <taxon>Flavobacteriales</taxon>
        <taxon>Weeksellaceae</taxon>
        <taxon>Chryseobacterium group</taxon>
        <taxon>Chryseobacterium</taxon>
    </lineage>
</organism>
<accession>A0A086A5T3</accession>
<dbReference type="EMBL" id="JPRH01000004">
    <property type="protein sequence ID" value="KFF12047.1"/>
    <property type="molecule type" value="Genomic_DNA"/>
</dbReference>
<dbReference type="STRING" id="445961.IW15_10720"/>
<dbReference type="RefSeq" id="WP_034711169.1">
    <property type="nucleotide sequence ID" value="NZ_JPRH01000004.1"/>
</dbReference>
<keyword evidence="2" id="KW-1185">Reference proteome</keyword>
<dbReference type="OrthoDB" id="1271946at2"/>
<protein>
    <submittedName>
        <fullName evidence="1">Uncharacterized protein</fullName>
    </submittedName>
</protein>
<dbReference type="AlphaFoldDB" id="A0A086A5T3"/>
<comment type="caution">
    <text evidence="1">The sequence shown here is derived from an EMBL/GenBank/DDBJ whole genome shotgun (WGS) entry which is preliminary data.</text>
</comment>
<gene>
    <name evidence="1" type="ORF">IW15_10720</name>
</gene>
<evidence type="ECO:0000313" key="2">
    <source>
        <dbReference type="Proteomes" id="UP000028705"/>
    </source>
</evidence>
<dbReference type="Proteomes" id="UP000028705">
    <property type="component" value="Unassembled WGS sequence"/>
</dbReference>
<sequence length="139" mass="15839">MYSISKKIGIREKASIAKTIFNKDETASPSVTTFTCCECGHENTIEIIPYQSGFPIFQVYHEDKVLSKDKLLKKGIVTETSQPMLFLGELTFHDLPTLYFGTDCESCHSKYFCVFNYGEKQPGLTLLEISGVWKYEELE</sequence>
<evidence type="ECO:0000313" key="1">
    <source>
        <dbReference type="EMBL" id="KFF12047.1"/>
    </source>
</evidence>
<name>A0A086A5T3_9FLAO</name>